<sequence>RCTTVPVCTHCLAWEKLVILQRLGRQPEFRPVEILRKSVILFSGSRQISSKSPQQSESGIKQQYISTNNPSSTSGTNHSN</sequence>
<evidence type="ECO:0000313" key="2">
    <source>
        <dbReference type="EMBL" id="CAH2283408.1"/>
    </source>
</evidence>
<dbReference type="Proteomes" id="UP001295444">
    <property type="component" value="Chromosome 04"/>
</dbReference>
<keyword evidence="3" id="KW-1185">Reference proteome</keyword>
<dbReference type="EMBL" id="OW240915">
    <property type="protein sequence ID" value="CAH2283408.1"/>
    <property type="molecule type" value="Genomic_DNA"/>
</dbReference>
<name>A0AAD1RYT8_PELCU</name>
<reference evidence="2" key="1">
    <citation type="submission" date="2022-03" db="EMBL/GenBank/DDBJ databases">
        <authorList>
            <person name="Alioto T."/>
            <person name="Alioto T."/>
            <person name="Gomez Garrido J."/>
        </authorList>
    </citation>
    <scope>NUCLEOTIDE SEQUENCE</scope>
</reference>
<feature type="region of interest" description="Disordered" evidence="1">
    <location>
        <begin position="45"/>
        <end position="80"/>
    </location>
</feature>
<feature type="compositionally biased region" description="Polar residues" evidence="1">
    <location>
        <begin position="45"/>
        <end position="65"/>
    </location>
</feature>
<feature type="compositionally biased region" description="Low complexity" evidence="1">
    <location>
        <begin position="66"/>
        <end position="80"/>
    </location>
</feature>
<organism evidence="2 3">
    <name type="scientific">Pelobates cultripes</name>
    <name type="common">Western spadefoot toad</name>
    <dbReference type="NCBI Taxonomy" id="61616"/>
    <lineage>
        <taxon>Eukaryota</taxon>
        <taxon>Metazoa</taxon>
        <taxon>Chordata</taxon>
        <taxon>Craniata</taxon>
        <taxon>Vertebrata</taxon>
        <taxon>Euteleostomi</taxon>
        <taxon>Amphibia</taxon>
        <taxon>Batrachia</taxon>
        <taxon>Anura</taxon>
        <taxon>Pelobatoidea</taxon>
        <taxon>Pelobatidae</taxon>
        <taxon>Pelobates</taxon>
    </lineage>
</organism>
<protein>
    <submittedName>
        <fullName evidence="2">Uncharacterized protein</fullName>
    </submittedName>
</protein>
<feature type="non-terminal residue" evidence="2">
    <location>
        <position position="1"/>
    </location>
</feature>
<proteinExistence type="predicted"/>
<accession>A0AAD1RYT8</accession>
<gene>
    <name evidence="2" type="ORF">PECUL_23A052684</name>
</gene>
<dbReference type="AlphaFoldDB" id="A0AAD1RYT8"/>
<feature type="non-terminal residue" evidence="2">
    <location>
        <position position="80"/>
    </location>
</feature>
<evidence type="ECO:0000313" key="3">
    <source>
        <dbReference type="Proteomes" id="UP001295444"/>
    </source>
</evidence>
<evidence type="ECO:0000256" key="1">
    <source>
        <dbReference type="SAM" id="MobiDB-lite"/>
    </source>
</evidence>